<dbReference type="Gene3D" id="3.90.25.10">
    <property type="entry name" value="UDP-galactose 4-epimerase, domain 1"/>
    <property type="match status" value="1"/>
</dbReference>
<gene>
    <name evidence="4" type="ORF">ABXZ32_11155</name>
</gene>
<protein>
    <submittedName>
        <fullName evidence="4">NmrA/HSCARG family protein</fullName>
    </submittedName>
</protein>
<proteinExistence type="inferred from homology"/>
<name>A0ABV2TXG1_9FLAO</name>
<reference evidence="4 5" key="1">
    <citation type="submission" date="2024-07" db="EMBL/GenBank/DDBJ databases">
        <title>The genome sequence of type strain Sediminicola luteus GDMCC 1.2596T.</title>
        <authorList>
            <person name="Liu Y."/>
        </authorList>
    </citation>
    <scope>NUCLEOTIDE SEQUENCE [LARGE SCALE GENOMIC DNA]</scope>
    <source>
        <strain evidence="4 5">GDMCC 1.2596</strain>
    </source>
</reference>
<feature type="domain" description="NmrA-like" evidence="3">
    <location>
        <begin position="4"/>
        <end position="306"/>
    </location>
</feature>
<evidence type="ECO:0000313" key="4">
    <source>
        <dbReference type="EMBL" id="MET7029959.1"/>
    </source>
</evidence>
<dbReference type="Pfam" id="PF05368">
    <property type="entry name" value="NmrA"/>
    <property type="match status" value="1"/>
</dbReference>
<dbReference type="PANTHER" id="PTHR42748">
    <property type="entry name" value="NITROGEN METABOLITE REPRESSION PROTEIN NMRA FAMILY MEMBER"/>
    <property type="match status" value="1"/>
</dbReference>
<keyword evidence="2" id="KW-0521">NADP</keyword>
<evidence type="ECO:0000259" key="3">
    <source>
        <dbReference type="Pfam" id="PF05368"/>
    </source>
</evidence>
<dbReference type="SUPFAM" id="SSF51735">
    <property type="entry name" value="NAD(P)-binding Rossmann-fold domains"/>
    <property type="match status" value="1"/>
</dbReference>
<dbReference type="EMBL" id="JBEWYP010000006">
    <property type="protein sequence ID" value="MET7029959.1"/>
    <property type="molecule type" value="Genomic_DNA"/>
</dbReference>
<dbReference type="PANTHER" id="PTHR42748:SF7">
    <property type="entry name" value="NMRA LIKE REDOX SENSOR 1-RELATED"/>
    <property type="match status" value="1"/>
</dbReference>
<evidence type="ECO:0000256" key="1">
    <source>
        <dbReference type="ARBA" id="ARBA00006328"/>
    </source>
</evidence>
<comment type="similarity">
    <text evidence="1">Belongs to the NmrA-type oxidoreductase family.</text>
</comment>
<comment type="caution">
    <text evidence="4">The sequence shown here is derived from an EMBL/GenBank/DDBJ whole genome shotgun (WGS) entry which is preliminary data.</text>
</comment>
<dbReference type="InterPro" id="IPR036291">
    <property type="entry name" value="NAD(P)-bd_dom_sf"/>
</dbReference>
<evidence type="ECO:0000256" key="2">
    <source>
        <dbReference type="ARBA" id="ARBA00022857"/>
    </source>
</evidence>
<dbReference type="RefSeq" id="WP_354618758.1">
    <property type="nucleotide sequence ID" value="NZ_JBEWYP010000006.1"/>
</dbReference>
<dbReference type="CDD" id="cd05251">
    <property type="entry name" value="NmrA_like_SDR_a"/>
    <property type="match status" value="1"/>
</dbReference>
<organism evidence="4 5">
    <name type="scientific">Sediminicola luteus</name>
    <dbReference type="NCBI Taxonomy" id="319238"/>
    <lineage>
        <taxon>Bacteria</taxon>
        <taxon>Pseudomonadati</taxon>
        <taxon>Bacteroidota</taxon>
        <taxon>Flavobacteriia</taxon>
        <taxon>Flavobacteriales</taxon>
        <taxon>Flavobacteriaceae</taxon>
        <taxon>Sediminicola</taxon>
    </lineage>
</organism>
<dbReference type="Proteomes" id="UP001549773">
    <property type="component" value="Unassembled WGS sequence"/>
</dbReference>
<evidence type="ECO:0000313" key="5">
    <source>
        <dbReference type="Proteomes" id="UP001549773"/>
    </source>
</evidence>
<dbReference type="Gene3D" id="3.40.50.720">
    <property type="entry name" value="NAD(P)-binding Rossmann-like Domain"/>
    <property type="match status" value="1"/>
</dbReference>
<dbReference type="InterPro" id="IPR051164">
    <property type="entry name" value="NmrA-like_oxidored"/>
</dbReference>
<accession>A0ABV2TXG1</accession>
<dbReference type="InterPro" id="IPR008030">
    <property type="entry name" value="NmrA-like"/>
</dbReference>
<keyword evidence="5" id="KW-1185">Reference proteome</keyword>
<sequence length="324" mass="35703">MEKRKIIAVVGATGAQGGGLVLAILNDGSKEFEVRGITRDTTSAKAKELSKLGTQMVQADLDDKSSLVSAFKGAHGVYCVTNFWELMSPEKEMAQAKNMAEAAKEAGVQHVIWSTLEDTRKWIPLSDKRMPTLMDNYKVPHFDAKGASNSYFEKSGVPYTFLLTSFYWENFISFGMGPQKDKNGKLTIALPMGSKKLPGIAVDDIGKCAYGIFKGGKKYQGKTVGICGDQLTVKEMAAAFSSVFGTDIGYSDVPVETYRRLEFPGADDLGNMFQFNQEFETDFCKARDVKVAKELNPELMSFEAWLRKNKNRLEPSIRGEAATA</sequence>